<evidence type="ECO:0000256" key="1">
    <source>
        <dbReference type="ARBA" id="ARBA00023015"/>
    </source>
</evidence>
<evidence type="ECO:0000256" key="2">
    <source>
        <dbReference type="ARBA" id="ARBA00023125"/>
    </source>
</evidence>
<protein>
    <submittedName>
        <fullName evidence="5">DNA-binding response regulator, NarL/FixJ family, contains REC and HTH domains</fullName>
    </submittedName>
</protein>
<sequence>MTTDTTVRVVKAIVRAPDPLTYTAVSNHLNSTAAVEVAARPHQGPVDVAVFVAERLTVEVMSALRRLKEALGVPVVLIPSEIDRADLFTAVECNVVAVLPRAAATHARIEEAVLTAAAGGGVLPSRLLGELLRQIERMQREILSPSGLHASGLTPREIGVLRLMSEGLDTAEIAEQMCLSERAVKRVVFGVTRRLNLRNRPHAVAYALRSGVI</sequence>
<dbReference type="SMART" id="SM00421">
    <property type="entry name" value="HTH_LUXR"/>
    <property type="match status" value="1"/>
</dbReference>
<proteinExistence type="predicted"/>
<dbReference type="Proteomes" id="UP000198873">
    <property type="component" value="Unassembled WGS sequence"/>
</dbReference>
<dbReference type="PRINTS" id="PR00038">
    <property type="entry name" value="HTHLUXR"/>
</dbReference>
<dbReference type="GO" id="GO:0003677">
    <property type="term" value="F:DNA binding"/>
    <property type="evidence" value="ECO:0007669"/>
    <property type="project" value="UniProtKB-KW"/>
</dbReference>
<dbReference type="PANTHER" id="PTHR44688:SF16">
    <property type="entry name" value="DNA-BINDING TRANSCRIPTIONAL ACTIVATOR DEVR_DOSR"/>
    <property type="match status" value="1"/>
</dbReference>
<dbReference type="SUPFAM" id="SSF46894">
    <property type="entry name" value="C-terminal effector domain of the bipartite response regulators"/>
    <property type="match status" value="1"/>
</dbReference>
<dbReference type="InterPro" id="IPR000792">
    <property type="entry name" value="Tscrpt_reg_LuxR_C"/>
</dbReference>
<keyword evidence="6" id="KW-1185">Reference proteome</keyword>
<name>A0A1I6VH29_9ACTN</name>
<evidence type="ECO:0000313" key="6">
    <source>
        <dbReference type="Proteomes" id="UP000198873"/>
    </source>
</evidence>
<dbReference type="STRING" id="1176198.SAMN05444716_10876"/>
<dbReference type="PANTHER" id="PTHR44688">
    <property type="entry name" value="DNA-BINDING TRANSCRIPTIONAL ACTIVATOR DEVR_DOSR"/>
    <property type="match status" value="1"/>
</dbReference>
<organism evidence="5 6">
    <name type="scientific">Streptomyces harbinensis</name>
    <dbReference type="NCBI Taxonomy" id="1176198"/>
    <lineage>
        <taxon>Bacteria</taxon>
        <taxon>Bacillati</taxon>
        <taxon>Actinomycetota</taxon>
        <taxon>Actinomycetes</taxon>
        <taxon>Kitasatosporales</taxon>
        <taxon>Streptomycetaceae</taxon>
        <taxon>Streptomyces</taxon>
    </lineage>
</organism>
<dbReference type="GO" id="GO:0006355">
    <property type="term" value="P:regulation of DNA-templated transcription"/>
    <property type="evidence" value="ECO:0007669"/>
    <property type="project" value="InterPro"/>
</dbReference>
<keyword evidence="3" id="KW-0804">Transcription</keyword>
<dbReference type="AlphaFoldDB" id="A0A1I6VH29"/>
<dbReference type="EMBL" id="FPAB01000008">
    <property type="protein sequence ID" value="SFT12960.1"/>
    <property type="molecule type" value="Genomic_DNA"/>
</dbReference>
<keyword evidence="2 5" id="KW-0238">DNA-binding</keyword>
<accession>A0A1I6VH29</accession>
<evidence type="ECO:0000313" key="5">
    <source>
        <dbReference type="EMBL" id="SFT12960.1"/>
    </source>
</evidence>
<feature type="domain" description="HTH luxR-type" evidence="4">
    <location>
        <begin position="146"/>
        <end position="211"/>
    </location>
</feature>
<keyword evidence="1" id="KW-0805">Transcription regulation</keyword>
<evidence type="ECO:0000256" key="3">
    <source>
        <dbReference type="ARBA" id="ARBA00023163"/>
    </source>
</evidence>
<dbReference type="PROSITE" id="PS50043">
    <property type="entry name" value="HTH_LUXR_2"/>
    <property type="match status" value="1"/>
</dbReference>
<dbReference type="InterPro" id="IPR016032">
    <property type="entry name" value="Sig_transdc_resp-reg_C-effctor"/>
</dbReference>
<gene>
    <name evidence="5" type="ORF">SAMN05444716_10876</name>
</gene>
<dbReference type="Pfam" id="PF00196">
    <property type="entry name" value="GerE"/>
    <property type="match status" value="1"/>
</dbReference>
<dbReference type="Gene3D" id="3.40.50.2300">
    <property type="match status" value="1"/>
</dbReference>
<evidence type="ECO:0000259" key="4">
    <source>
        <dbReference type="PROSITE" id="PS50043"/>
    </source>
</evidence>
<dbReference type="RefSeq" id="WP_354341562.1">
    <property type="nucleotide sequence ID" value="NZ_JBEWTE010000037.1"/>
</dbReference>
<reference evidence="6" key="1">
    <citation type="submission" date="2016-10" db="EMBL/GenBank/DDBJ databases">
        <authorList>
            <person name="Varghese N."/>
            <person name="Submissions S."/>
        </authorList>
    </citation>
    <scope>NUCLEOTIDE SEQUENCE [LARGE SCALE GENOMIC DNA]</scope>
    <source>
        <strain evidence="6">CGMCC 4.7047</strain>
    </source>
</reference>
<dbReference type="CDD" id="cd06170">
    <property type="entry name" value="LuxR_C_like"/>
    <property type="match status" value="1"/>
</dbReference>